<protein>
    <submittedName>
        <fullName evidence="2">Uncharacterized protein</fullName>
    </submittedName>
</protein>
<organism evidence="1 2">
    <name type="scientific">Spinacia oleracea</name>
    <name type="common">Spinach</name>
    <dbReference type="NCBI Taxonomy" id="3562"/>
    <lineage>
        <taxon>Eukaryota</taxon>
        <taxon>Viridiplantae</taxon>
        <taxon>Streptophyta</taxon>
        <taxon>Embryophyta</taxon>
        <taxon>Tracheophyta</taxon>
        <taxon>Spermatophyta</taxon>
        <taxon>Magnoliopsida</taxon>
        <taxon>eudicotyledons</taxon>
        <taxon>Gunneridae</taxon>
        <taxon>Pentapetalae</taxon>
        <taxon>Caryophyllales</taxon>
        <taxon>Chenopodiaceae</taxon>
        <taxon>Chenopodioideae</taxon>
        <taxon>Anserineae</taxon>
        <taxon>Spinacia</taxon>
    </lineage>
</organism>
<reference evidence="1" key="1">
    <citation type="journal article" date="2021" name="Nat. Commun.">
        <title>Genomic analyses provide insights into spinach domestication and the genetic basis of agronomic traits.</title>
        <authorList>
            <person name="Cai X."/>
            <person name="Sun X."/>
            <person name="Xu C."/>
            <person name="Sun H."/>
            <person name="Wang X."/>
            <person name="Ge C."/>
            <person name="Zhang Z."/>
            <person name="Wang Q."/>
            <person name="Fei Z."/>
            <person name="Jiao C."/>
            <person name="Wang Q."/>
        </authorList>
    </citation>
    <scope>NUCLEOTIDE SEQUENCE [LARGE SCALE GENOMIC DNA]</scope>
    <source>
        <strain evidence="1">cv. Varoflay</strain>
    </source>
</reference>
<reference evidence="2" key="2">
    <citation type="submission" date="2025-08" db="UniProtKB">
        <authorList>
            <consortium name="RefSeq"/>
        </authorList>
    </citation>
    <scope>IDENTIFICATION</scope>
    <source>
        <tissue evidence="2">Leaf</tissue>
    </source>
</reference>
<gene>
    <name evidence="2" type="primary">LOC110790953</name>
</gene>
<dbReference type="Proteomes" id="UP000813463">
    <property type="component" value="Chromosome 2"/>
</dbReference>
<dbReference type="GeneID" id="110790953"/>
<accession>A0A9R0ILX1</accession>
<proteinExistence type="predicted"/>
<dbReference type="AlphaFoldDB" id="A0A9R0ILX1"/>
<dbReference type="PANTHER" id="PTHR35995">
    <property type="entry name" value="OS04G0690500 PROTEIN"/>
    <property type="match status" value="1"/>
</dbReference>
<evidence type="ECO:0000313" key="1">
    <source>
        <dbReference type="Proteomes" id="UP000813463"/>
    </source>
</evidence>
<dbReference type="PANTHER" id="PTHR35995:SF1">
    <property type="entry name" value="OS04G0690500 PROTEIN"/>
    <property type="match status" value="1"/>
</dbReference>
<evidence type="ECO:0000313" key="2">
    <source>
        <dbReference type="RefSeq" id="XP_021851677.2"/>
    </source>
</evidence>
<sequence length="239" mass="27125">MNEGICYFHPKEDVLGVCHLCLNERLLILSAKQGLNKSKSTNKYDYYSNNNHNNKAKSYVNLPKIFAITSFFHHHKDDINRHRHRSCSRSHHRDDAGVFYDADTTSTSLEEDESFISIKFGDNGVASWDKTSNIVPQKQHSTLSWGSQTSVKDATIKGIDRNNNNKSVVERAKPRTAATLRWRKRIGQLLQVVRWKKSSNATNVGGGNNSSKVVVEGVKVVRNNNNKGWIKTLKRSTKE</sequence>
<name>A0A9R0ILX1_SPIOL</name>
<dbReference type="RefSeq" id="XP_021851677.2">
    <property type="nucleotide sequence ID" value="XM_021995985.2"/>
</dbReference>
<dbReference type="KEGG" id="soe:110790953"/>
<keyword evidence="1" id="KW-1185">Reference proteome</keyword>